<feature type="site" description="Transition state stabilizer" evidence="9">
    <location>
        <position position="249"/>
    </location>
</feature>
<dbReference type="PANTHER" id="PTHR21060:SF21">
    <property type="entry name" value="ACETATE KINASE"/>
    <property type="match status" value="1"/>
</dbReference>
<feature type="active site" description="Proton donor/acceptor" evidence="9">
    <location>
        <position position="162"/>
    </location>
</feature>
<keyword evidence="2 9" id="KW-0963">Cytoplasm</keyword>
<comment type="pathway">
    <text evidence="9">Metabolic intermediate biosynthesis; acetyl-CoA biosynthesis; acetyl-CoA from acetate: step 1/2.</text>
</comment>
<keyword evidence="6 9" id="KW-0418">Kinase</keyword>
<sequence length="386" mass="40019">MAKTCPRSAAGHGVRSREIASPGCPGRASQAVTTTGNPADPGTVVLVLNSGSSSLKIGLYAVGARDVSELLADDLETVAKDNPFARIDRLIAETALPAPAVIGHRIVHGGPALTDHCLIDPVVLRHLEAAAIFAPLHDPASLALIHQAIAHYPTLPQIACFDTAFHASLPPIAYTLPIPRTLRRDGVRRYGFHGLSCESAVAALGPDLPERVILAHLGNGASITAILGGRSIDTSMGLTPSGGMIMGTRSGDLDPGVLLFLMREKALDATALEQLIDQHSGLSGISGSTSDMRVLAGKADGDADARLAIDMFCYSASKQIAGMIAALGGIDLLVFTGGIGEHDAHVRTAICARLAWVGDLAVRVVPARENAQIARHCAAILAREGA</sequence>
<comment type="catalytic activity">
    <reaction evidence="9">
        <text>acetate + ATP = acetyl phosphate + ADP</text>
        <dbReference type="Rhea" id="RHEA:11352"/>
        <dbReference type="ChEBI" id="CHEBI:22191"/>
        <dbReference type="ChEBI" id="CHEBI:30089"/>
        <dbReference type="ChEBI" id="CHEBI:30616"/>
        <dbReference type="ChEBI" id="CHEBI:456216"/>
        <dbReference type="EC" id="2.7.2.1"/>
    </reaction>
</comment>
<dbReference type="AlphaFoldDB" id="A0A5C6UIX2"/>
<dbReference type="GO" id="GO:0006085">
    <property type="term" value="P:acetyl-CoA biosynthetic process"/>
    <property type="evidence" value="ECO:0007669"/>
    <property type="project" value="UniProtKB-UniRule"/>
</dbReference>
<evidence type="ECO:0000313" key="12">
    <source>
        <dbReference type="EMBL" id="TXC71985.1"/>
    </source>
</evidence>
<comment type="caution">
    <text evidence="9">Lacks conserved residue(s) required for the propagation of feature annotation.</text>
</comment>
<dbReference type="Proteomes" id="UP000321250">
    <property type="component" value="Unassembled WGS sequence"/>
</dbReference>
<evidence type="ECO:0000256" key="5">
    <source>
        <dbReference type="ARBA" id="ARBA00022741"/>
    </source>
</evidence>
<feature type="binding site" evidence="9">
    <location>
        <position position="369"/>
    </location>
    <ligand>
        <name>Mg(2+)</name>
        <dbReference type="ChEBI" id="CHEBI:18420"/>
    </ligand>
</feature>
<accession>A0A5C6UIX2</accession>
<organism evidence="12 13">
    <name type="scientific">Sphingomonas ginsenosidivorax</name>
    <dbReference type="NCBI Taxonomy" id="862135"/>
    <lineage>
        <taxon>Bacteria</taxon>
        <taxon>Pseudomonadati</taxon>
        <taxon>Pseudomonadota</taxon>
        <taxon>Alphaproteobacteria</taxon>
        <taxon>Sphingomonadales</taxon>
        <taxon>Sphingomonadaceae</taxon>
        <taxon>Sphingomonas</taxon>
    </lineage>
</organism>
<gene>
    <name evidence="9" type="primary">ackA</name>
    <name evidence="12" type="ORF">FSB78_14245</name>
</gene>
<comment type="cofactor">
    <cofactor evidence="9">
        <name>Mg(2+)</name>
        <dbReference type="ChEBI" id="CHEBI:18420"/>
    </cofactor>
    <cofactor evidence="9">
        <name>Mn(2+)</name>
        <dbReference type="ChEBI" id="CHEBI:29035"/>
    </cofactor>
    <text evidence="9">Mg(2+). Can also accept Mn(2+).</text>
</comment>
<evidence type="ECO:0000256" key="8">
    <source>
        <dbReference type="ARBA" id="ARBA00022842"/>
    </source>
</evidence>
<keyword evidence="13" id="KW-1185">Reference proteome</keyword>
<feature type="binding site" evidence="9">
    <location>
        <begin position="338"/>
        <end position="342"/>
    </location>
    <ligand>
        <name>ATP</name>
        <dbReference type="ChEBI" id="CHEBI:30616"/>
    </ligand>
</feature>
<dbReference type="PROSITE" id="PS01076">
    <property type="entry name" value="ACETATE_KINASE_2"/>
    <property type="match status" value="1"/>
</dbReference>
<dbReference type="EC" id="2.7.2.1" evidence="9"/>
<name>A0A5C6UIX2_9SPHN</name>
<dbReference type="PRINTS" id="PR00471">
    <property type="entry name" value="ACETATEKNASE"/>
</dbReference>
<dbReference type="Pfam" id="PF00871">
    <property type="entry name" value="Acetate_kinase"/>
    <property type="match status" value="1"/>
</dbReference>
<dbReference type="GO" id="GO:0000287">
    <property type="term" value="F:magnesium ion binding"/>
    <property type="evidence" value="ECO:0007669"/>
    <property type="project" value="UniProtKB-UniRule"/>
</dbReference>
<dbReference type="InterPro" id="IPR004372">
    <property type="entry name" value="Ac/propionate_kinase"/>
</dbReference>
<feature type="binding site" evidence="9">
    <location>
        <begin position="216"/>
        <end position="220"/>
    </location>
    <ligand>
        <name>ATP</name>
        <dbReference type="ChEBI" id="CHEBI:30616"/>
    </ligand>
</feature>
<feature type="binding site" evidence="9">
    <location>
        <position position="105"/>
    </location>
    <ligand>
        <name>substrate</name>
    </ligand>
</feature>
<dbReference type="InterPro" id="IPR043129">
    <property type="entry name" value="ATPase_NBD"/>
</dbReference>
<dbReference type="InterPro" id="IPR000890">
    <property type="entry name" value="Aliphatic_acid_kin_short-chain"/>
</dbReference>
<dbReference type="GO" id="GO:0005524">
    <property type="term" value="F:ATP binding"/>
    <property type="evidence" value="ECO:0007669"/>
    <property type="project" value="UniProtKB-KW"/>
</dbReference>
<dbReference type="GO" id="GO:0006083">
    <property type="term" value="P:acetate metabolic process"/>
    <property type="evidence" value="ECO:0007669"/>
    <property type="project" value="TreeGrafter"/>
</dbReference>
<proteinExistence type="inferred from homology"/>
<evidence type="ECO:0000256" key="3">
    <source>
        <dbReference type="ARBA" id="ARBA00022679"/>
    </source>
</evidence>
<dbReference type="UniPathway" id="UPA00340">
    <property type="reaction ID" value="UER00458"/>
</dbReference>
<dbReference type="EMBL" id="VOQR01000001">
    <property type="protein sequence ID" value="TXC71985.1"/>
    <property type="molecule type" value="Genomic_DNA"/>
</dbReference>
<dbReference type="GO" id="GO:0005829">
    <property type="term" value="C:cytosol"/>
    <property type="evidence" value="ECO:0007669"/>
    <property type="project" value="TreeGrafter"/>
</dbReference>
<feature type="region of interest" description="Disordered" evidence="11">
    <location>
        <begin position="1"/>
        <end position="37"/>
    </location>
</feature>
<dbReference type="InterPro" id="IPR023865">
    <property type="entry name" value="Aliphatic_acid_kinase_CS"/>
</dbReference>
<comment type="caution">
    <text evidence="12">The sequence shown here is derived from an EMBL/GenBank/DDBJ whole genome shotgun (WGS) entry which is preliminary data.</text>
</comment>
<evidence type="ECO:0000256" key="7">
    <source>
        <dbReference type="ARBA" id="ARBA00022840"/>
    </source>
</evidence>
<dbReference type="PANTHER" id="PTHR21060">
    <property type="entry name" value="ACETATE KINASE"/>
    <property type="match status" value="1"/>
</dbReference>
<keyword evidence="4 9" id="KW-0479">Metal-binding</keyword>
<dbReference type="PIRSF" id="PIRSF000722">
    <property type="entry name" value="Acetate_prop_kin"/>
    <property type="match status" value="1"/>
</dbReference>
<comment type="subunit">
    <text evidence="9">Homodimer.</text>
</comment>
<evidence type="ECO:0000256" key="6">
    <source>
        <dbReference type="ARBA" id="ARBA00022777"/>
    </source>
</evidence>
<evidence type="ECO:0000256" key="9">
    <source>
        <dbReference type="HAMAP-Rule" id="MF_00020"/>
    </source>
</evidence>
<evidence type="ECO:0000256" key="10">
    <source>
        <dbReference type="RuleBase" id="RU003835"/>
    </source>
</evidence>
<dbReference type="Gene3D" id="3.30.420.40">
    <property type="match status" value="2"/>
</dbReference>
<dbReference type="SUPFAM" id="SSF53067">
    <property type="entry name" value="Actin-like ATPase domain"/>
    <property type="match status" value="2"/>
</dbReference>
<keyword evidence="5 9" id="KW-0547">Nucleotide-binding</keyword>
<comment type="subcellular location">
    <subcellularLocation>
        <location evidence="9">Cytoplasm</location>
    </subcellularLocation>
</comment>
<feature type="site" description="Transition state stabilizer" evidence="9">
    <location>
        <position position="193"/>
    </location>
</feature>
<reference evidence="12 13" key="1">
    <citation type="journal article" date="2013" name="Antonie Van Leeuwenhoek">
        <title>Sphingomonas ginsenosidivorax sp. nov., with the ability to transform ginsenosides.</title>
        <authorList>
            <person name="Jin X.F."/>
            <person name="Kim J.K."/>
            <person name="Liu Q.M."/>
            <person name="Kang M.S."/>
            <person name="He D."/>
            <person name="Jin F.X."/>
            <person name="Kim S.C."/>
            <person name="Im W.T."/>
        </authorList>
    </citation>
    <scope>NUCLEOTIDE SEQUENCE [LARGE SCALE GENOMIC DNA]</scope>
    <source>
        <strain evidence="12 13">KHI67</strain>
    </source>
</reference>
<evidence type="ECO:0000256" key="11">
    <source>
        <dbReference type="SAM" id="MobiDB-lite"/>
    </source>
</evidence>
<keyword evidence="7 9" id="KW-0067">ATP-binding</keyword>
<evidence type="ECO:0000313" key="13">
    <source>
        <dbReference type="Proteomes" id="UP000321250"/>
    </source>
</evidence>
<feature type="binding site" evidence="9">
    <location>
        <begin position="291"/>
        <end position="293"/>
    </location>
    <ligand>
        <name>ATP</name>
        <dbReference type="ChEBI" id="CHEBI:30616"/>
    </ligand>
</feature>
<dbReference type="OrthoDB" id="9802453at2"/>
<comment type="similarity">
    <text evidence="1 9 10">Belongs to the acetokinase family.</text>
</comment>
<comment type="function">
    <text evidence="9">Catalyzes the formation of acetyl phosphate from acetate and ATP. Can also catalyze the reverse reaction.</text>
</comment>
<evidence type="ECO:0000256" key="4">
    <source>
        <dbReference type="ARBA" id="ARBA00022723"/>
    </source>
</evidence>
<dbReference type="PROSITE" id="PS01075">
    <property type="entry name" value="ACETATE_KINASE_1"/>
    <property type="match status" value="1"/>
</dbReference>
<keyword evidence="8 9" id="KW-0460">Magnesium</keyword>
<keyword evidence="3 9" id="KW-0808">Transferase</keyword>
<dbReference type="GO" id="GO:0008776">
    <property type="term" value="F:acetate kinase activity"/>
    <property type="evidence" value="ECO:0007669"/>
    <property type="project" value="UniProtKB-UniRule"/>
</dbReference>
<evidence type="ECO:0000256" key="1">
    <source>
        <dbReference type="ARBA" id="ARBA00008748"/>
    </source>
</evidence>
<dbReference type="HAMAP" id="MF_00020">
    <property type="entry name" value="Acetate_kinase"/>
    <property type="match status" value="1"/>
</dbReference>
<evidence type="ECO:0000256" key="2">
    <source>
        <dbReference type="ARBA" id="ARBA00022490"/>
    </source>
</evidence>
<protein>
    <recommendedName>
        <fullName evidence="9">Acetate kinase</fullName>
        <ecNumber evidence="9">2.7.2.1</ecNumber>
    </recommendedName>
    <alternativeName>
        <fullName evidence="9">Acetokinase</fullName>
    </alternativeName>
</protein>